<proteinExistence type="predicted"/>
<keyword evidence="8" id="KW-1185">Reference proteome</keyword>
<evidence type="ECO:0000259" key="6">
    <source>
        <dbReference type="PROSITE" id="PS50863"/>
    </source>
</evidence>
<dbReference type="GO" id="GO:0005634">
    <property type="term" value="C:nucleus"/>
    <property type="evidence" value="ECO:0007669"/>
    <property type="project" value="UniProtKB-SubCell"/>
</dbReference>
<dbReference type="Pfam" id="PF02362">
    <property type="entry name" value="B3"/>
    <property type="match status" value="1"/>
</dbReference>
<comment type="subcellular location">
    <subcellularLocation>
        <location evidence="1">Nucleus</location>
    </subcellularLocation>
</comment>
<reference evidence="7" key="1">
    <citation type="journal article" date="2022" name="Plant J.">
        <title>Strategies of tolerance reflected in two North American maple genomes.</title>
        <authorList>
            <person name="McEvoy S.L."/>
            <person name="Sezen U.U."/>
            <person name="Trouern-Trend A."/>
            <person name="McMahon S.M."/>
            <person name="Schaberg P.G."/>
            <person name="Yang J."/>
            <person name="Wegrzyn J.L."/>
            <person name="Swenson N.G."/>
        </authorList>
    </citation>
    <scope>NUCLEOTIDE SEQUENCE</scope>
    <source>
        <strain evidence="7">91603</strain>
    </source>
</reference>
<evidence type="ECO:0000256" key="3">
    <source>
        <dbReference type="ARBA" id="ARBA00023125"/>
    </source>
</evidence>
<organism evidence="7 8">
    <name type="scientific">Acer negundo</name>
    <name type="common">Box elder</name>
    <dbReference type="NCBI Taxonomy" id="4023"/>
    <lineage>
        <taxon>Eukaryota</taxon>
        <taxon>Viridiplantae</taxon>
        <taxon>Streptophyta</taxon>
        <taxon>Embryophyta</taxon>
        <taxon>Tracheophyta</taxon>
        <taxon>Spermatophyta</taxon>
        <taxon>Magnoliopsida</taxon>
        <taxon>eudicotyledons</taxon>
        <taxon>Gunneridae</taxon>
        <taxon>Pentapetalae</taxon>
        <taxon>rosids</taxon>
        <taxon>malvids</taxon>
        <taxon>Sapindales</taxon>
        <taxon>Sapindaceae</taxon>
        <taxon>Hippocastanoideae</taxon>
        <taxon>Acereae</taxon>
        <taxon>Acer</taxon>
    </lineage>
</organism>
<keyword evidence="2" id="KW-0805">Transcription regulation</keyword>
<name>A0AAD5J4Y0_ACENE</name>
<reference evidence="7" key="2">
    <citation type="submission" date="2023-02" db="EMBL/GenBank/DDBJ databases">
        <authorList>
            <person name="Swenson N.G."/>
            <person name="Wegrzyn J.L."/>
            <person name="Mcevoy S.L."/>
        </authorList>
    </citation>
    <scope>NUCLEOTIDE SEQUENCE</scope>
    <source>
        <strain evidence="7">91603</strain>
        <tissue evidence="7">Leaf</tissue>
    </source>
</reference>
<keyword evidence="4" id="KW-0804">Transcription</keyword>
<dbReference type="CDD" id="cd10017">
    <property type="entry name" value="B3_DNA"/>
    <property type="match status" value="1"/>
</dbReference>
<dbReference type="Gene3D" id="2.40.330.10">
    <property type="entry name" value="DNA-binding pseudobarrel domain"/>
    <property type="match status" value="1"/>
</dbReference>
<keyword evidence="3" id="KW-0238">DNA-binding</keyword>
<evidence type="ECO:0000256" key="4">
    <source>
        <dbReference type="ARBA" id="ARBA00023163"/>
    </source>
</evidence>
<accession>A0AAD5J4Y0</accession>
<evidence type="ECO:0000313" key="8">
    <source>
        <dbReference type="Proteomes" id="UP001064489"/>
    </source>
</evidence>
<protein>
    <recommendedName>
        <fullName evidence="6">TF-B3 domain-containing protein</fullName>
    </recommendedName>
</protein>
<dbReference type="GO" id="GO:0003677">
    <property type="term" value="F:DNA binding"/>
    <property type="evidence" value="ECO:0007669"/>
    <property type="project" value="UniProtKB-KW"/>
</dbReference>
<feature type="domain" description="TF-B3" evidence="6">
    <location>
        <begin position="4"/>
        <end position="105"/>
    </location>
</feature>
<evidence type="ECO:0000256" key="5">
    <source>
        <dbReference type="ARBA" id="ARBA00023242"/>
    </source>
</evidence>
<evidence type="ECO:0000313" key="7">
    <source>
        <dbReference type="EMBL" id="KAI9185578.1"/>
    </source>
</evidence>
<evidence type="ECO:0000256" key="1">
    <source>
        <dbReference type="ARBA" id="ARBA00004123"/>
    </source>
</evidence>
<dbReference type="InterPro" id="IPR003340">
    <property type="entry name" value="B3_DNA-bd"/>
</dbReference>
<dbReference type="SUPFAM" id="SSF101936">
    <property type="entry name" value="DNA-binding pseudobarrel domain"/>
    <property type="match status" value="1"/>
</dbReference>
<dbReference type="InterPro" id="IPR015300">
    <property type="entry name" value="DNA-bd_pseudobarrel_sf"/>
</dbReference>
<gene>
    <name evidence="7" type="ORF">LWI28_008523</name>
</gene>
<dbReference type="PROSITE" id="PS50863">
    <property type="entry name" value="B3"/>
    <property type="match status" value="1"/>
</dbReference>
<dbReference type="SMART" id="SM01019">
    <property type="entry name" value="B3"/>
    <property type="match status" value="1"/>
</dbReference>
<dbReference type="AlphaFoldDB" id="A0AAD5J4Y0"/>
<keyword evidence="5" id="KW-0539">Nucleus</keyword>
<dbReference type="Proteomes" id="UP001064489">
    <property type="component" value="Chromosome 3"/>
</dbReference>
<evidence type="ECO:0000256" key="2">
    <source>
        <dbReference type="ARBA" id="ARBA00023015"/>
    </source>
</evidence>
<dbReference type="EMBL" id="JAJSOW010000100">
    <property type="protein sequence ID" value="KAI9185578.1"/>
    <property type="molecule type" value="Genomic_DNA"/>
</dbReference>
<sequence length="136" mass="15922">MAEIFSKLLTRVDIESPKLVVPTRALRHFMGILEGGHFMNLQVMDWVEQIWNFKLYTRPNGPYRKPVLTKGWAQFVRAKDLREGDELIFSVNGDGYRIVVLRRPHRFNIIMDVNELEPFIVPDYPAAPIHELDLFV</sequence>
<comment type="caution">
    <text evidence="7">The sequence shown here is derived from an EMBL/GenBank/DDBJ whole genome shotgun (WGS) entry which is preliminary data.</text>
</comment>